<dbReference type="PROSITE" id="PS00194">
    <property type="entry name" value="THIOREDOXIN_1"/>
    <property type="match status" value="1"/>
</dbReference>
<dbReference type="KEGG" id="tps:THAPSDRAFT_270230"/>
<keyword evidence="5" id="KW-1185">Reference proteome</keyword>
<name>B8BVB7_THAPS</name>
<dbReference type="eggNOG" id="KOG0907">
    <property type="taxonomic scope" value="Eukaryota"/>
</dbReference>
<dbReference type="SUPFAM" id="SSF52833">
    <property type="entry name" value="Thioredoxin-like"/>
    <property type="match status" value="1"/>
</dbReference>
<dbReference type="GO" id="GO:0015035">
    <property type="term" value="F:protein-disulfide reductase activity"/>
    <property type="evidence" value="ECO:0000318"/>
    <property type="project" value="GO_Central"/>
</dbReference>
<feature type="domain" description="Thioredoxin" evidence="3">
    <location>
        <begin position="27"/>
        <end position="144"/>
    </location>
</feature>
<protein>
    <submittedName>
        <fullName evidence="4">Thioredoxin f</fullName>
    </submittedName>
</protein>
<reference evidence="4 5" key="1">
    <citation type="journal article" date="2004" name="Science">
        <title>The genome of the diatom Thalassiosira pseudonana: ecology, evolution, and metabolism.</title>
        <authorList>
            <person name="Armbrust E.V."/>
            <person name="Berges J.A."/>
            <person name="Bowler C."/>
            <person name="Green B.R."/>
            <person name="Martinez D."/>
            <person name="Putnam N.H."/>
            <person name="Zhou S."/>
            <person name="Allen A.E."/>
            <person name="Apt K.E."/>
            <person name="Bechner M."/>
            <person name="Brzezinski M.A."/>
            <person name="Chaal B.K."/>
            <person name="Chiovitti A."/>
            <person name="Davis A.K."/>
            <person name="Demarest M.S."/>
            <person name="Detter J.C."/>
            <person name="Glavina T."/>
            <person name="Goodstein D."/>
            <person name="Hadi M.Z."/>
            <person name="Hellsten U."/>
            <person name="Hildebrand M."/>
            <person name="Jenkins B.D."/>
            <person name="Jurka J."/>
            <person name="Kapitonov V.V."/>
            <person name="Kroger N."/>
            <person name="Lau W.W."/>
            <person name="Lane T.W."/>
            <person name="Larimer F.W."/>
            <person name="Lippmeier J.C."/>
            <person name="Lucas S."/>
            <person name="Medina M."/>
            <person name="Montsant A."/>
            <person name="Obornik M."/>
            <person name="Parker M.S."/>
            <person name="Palenik B."/>
            <person name="Pazour G.J."/>
            <person name="Richardson P.M."/>
            <person name="Rynearson T.A."/>
            <person name="Saito M.A."/>
            <person name="Schwartz D.C."/>
            <person name="Thamatrakoln K."/>
            <person name="Valentin K."/>
            <person name="Vardi A."/>
            <person name="Wilkerson F.P."/>
            <person name="Rokhsar D.S."/>
        </authorList>
    </citation>
    <scope>NUCLEOTIDE SEQUENCE [LARGE SCALE GENOMIC DNA]</scope>
    <source>
        <strain evidence="4 5">CCMP1335</strain>
    </source>
</reference>
<dbReference type="PROSITE" id="PS51352">
    <property type="entry name" value="THIOREDOXIN_2"/>
    <property type="match status" value="1"/>
</dbReference>
<dbReference type="EMBL" id="CM000639">
    <property type="protein sequence ID" value="EED94905.1"/>
    <property type="molecule type" value="Genomic_DNA"/>
</dbReference>
<dbReference type="InterPro" id="IPR017937">
    <property type="entry name" value="Thioredoxin_CS"/>
</dbReference>
<evidence type="ECO:0000313" key="5">
    <source>
        <dbReference type="Proteomes" id="UP000001449"/>
    </source>
</evidence>
<dbReference type="CDD" id="cd02947">
    <property type="entry name" value="TRX_family"/>
    <property type="match status" value="1"/>
</dbReference>
<feature type="chain" id="PRO_5002865984" evidence="2">
    <location>
        <begin position="20"/>
        <end position="144"/>
    </location>
</feature>
<evidence type="ECO:0000256" key="1">
    <source>
        <dbReference type="ARBA" id="ARBA00023157"/>
    </source>
</evidence>
<keyword evidence="2" id="KW-0732">Signal</keyword>
<gene>
    <name evidence="4" type="primary">Trx-f</name>
    <name evidence="4" type="ORF">THAPSDRAFT_270230</name>
</gene>
<dbReference type="HOGENOM" id="CLU_090389_14_4_1"/>
<dbReference type="Proteomes" id="UP000001449">
    <property type="component" value="Chromosome 2"/>
</dbReference>
<dbReference type="InterPro" id="IPR013766">
    <property type="entry name" value="Thioredoxin_domain"/>
</dbReference>
<keyword evidence="1" id="KW-1015">Disulfide bond</keyword>
<dbReference type="Gene3D" id="3.40.30.10">
    <property type="entry name" value="Glutaredoxin"/>
    <property type="match status" value="1"/>
</dbReference>
<dbReference type="STRING" id="35128.B8BVB7"/>
<dbReference type="GeneID" id="7452459"/>
<sequence length="144" mass="15344">MTRLLTTLCLAAAAASTHAFAPTSLPLRTAISQPLMAVVDVNSEAEFDAKVSGAGDKLVVIDYSTTWCGPCKVIAPKFDELSDQYPDSVFIKVIGDASPDASKLMKREGVRSVPSFHYFKNGSKVDVVNGANAEAIEAAIKKHE</sequence>
<evidence type="ECO:0000256" key="2">
    <source>
        <dbReference type="SAM" id="SignalP"/>
    </source>
</evidence>
<dbReference type="PANTHER" id="PTHR46115">
    <property type="entry name" value="THIOREDOXIN-LIKE PROTEIN 1"/>
    <property type="match status" value="1"/>
</dbReference>
<reference evidence="4 5" key="2">
    <citation type="journal article" date="2008" name="Nature">
        <title>The Phaeodactylum genome reveals the evolutionary history of diatom genomes.</title>
        <authorList>
            <person name="Bowler C."/>
            <person name="Allen A.E."/>
            <person name="Badger J.H."/>
            <person name="Grimwood J."/>
            <person name="Jabbari K."/>
            <person name="Kuo A."/>
            <person name="Maheswari U."/>
            <person name="Martens C."/>
            <person name="Maumus F."/>
            <person name="Otillar R.P."/>
            <person name="Rayko E."/>
            <person name="Salamov A."/>
            <person name="Vandepoele K."/>
            <person name="Beszteri B."/>
            <person name="Gruber A."/>
            <person name="Heijde M."/>
            <person name="Katinka M."/>
            <person name="Mock T."/>
            <person name="Valentin K."/>
            <person name="Verret F."/>
            <person name="Berges J.A."/>
            <person name="Brownlee C."/>
            <person name="Cadoret J.P."/>
            <person name="Chiovitti A."/>
            <person name="Choi C.J."/>
            <person name="Coesel S."/>
            <person name="De Martino A."/>
            <person name="Detter J.C."/>
            <person name="Durkin C."/>
            <person name="Falciatore A."/>
            <person name="Fournet J."/>
            <person name="Haruta M."/>
            <person name="Huysman M.J."/>
            <person name="Jenkins B.D."/>
            <person name="Jiroutova K."/>
            <person name="Jorgensen R.E."/>
            <person name="Joubert Y."/>
            <person name="Kaplan A."/>
            <person name="Kroger N."/>
            <person name="Kroth P.G."/>
            <person name="La Roche J."/>
            <person name="Lindquist E."/>
            <person name="Lommer M."/>
            <person name="Martin-Jezequel V."/>
            <person name="Lopez P.J."/>
            <person name="Lucas S."/>
            <person name="Mangogna M."/>
            <person name="McGinnis K."/>
            <person name="Medlin L.K."/>
            <person name="Montsant A."/>
            <person name="Oudot-Le Secq M.P."/>
            <person name="Napoli C."/>
            <person name="Obornik M."/>
            <person name="Parker M.S."/>
            <person name="Petit J.L."/>
            <person name="Porcel B.M."/>
            <person name="Poulsen N."/>
            <person name="Robison M."/>
            <person name="Rychlewski L."/>
            <person name="Rynearson T.A."/>
            <person name="Schmutz J."/>
            <person name="Shapiro H."/>
            <person name="Siaut M."/>
            <person name="Stanley M."/>
            <person name="Sussman M.R."/>
            <person name="Taylor A.R."/>
            <person name="Vardi A."/>
            <person name="von Dassow P."/>
            <person name="Vyverman W."/>
            <person name="Willis A."/>
            <person name="Wyrwicz L.S."/>
            <person name="Rokhsar D.S."/>
            <person name="Weissenbach J."/>
            <person name="Armbrust E.V."/>
            <person name="Green B.R."/>
            <person name="Van de Peer Y."/>
            <person name="Grigoriev I.V."/>
        </authorList>
    </citation>
    <scope>NUCLEOTIDE SEQUENCE [LARGE SCALE GENOMIC DNA]</scope>
    <source>
        <strain evidence="4 5">CCMP1335</strain>
    </source>
</reference>
<dbReference type="PRINTS" id="PR00421">
    <property type="entry name" value="THIOREDOXIN"/>
</dbReference>
<proteinExistence type="predicted"/>
<dbReference type="GO" id="GO:0005829">
    <property type="term" value="C:cytosol"/>
    <property type="evidence" value="ECO:0000318"/>
    <property type="project" value="GO_Central"/>
</dbReference>
<dbReference type="RefSeq" id="XP_002287462.1">
    <property type="nucleotide sequence ID" value="XM_002287426.1"/>
</dbReference>
<dbReference type="InterPro" id="IPR036249">
    <property type="entry name" value="Thioredoxin-like_sf"/>
</dbReference>
<dbReference type="PaxDb" id="35128-Thaps32321"/>
<dbReference type="Pfam" id="PF00085">
    <property type="entry name" value="Thioredoxin"/>
    <property type="match status" value="1"/>
</dbReference>
<evidence type="ECO:0000313" key="4">
    <source>
        <dbReference type="EMBL" id="EED94905.1"/>
    </source>
</evidence>
<evidence type="ECO:0000259" key="3">
    <source>
        <dbReference type="PROSITE" id="PS51352"/>
    </source>
</evidence>
<feature type="signal peptide" evidence="2">
    <location>
        <begin position="1"/>
        <end position="19"/>
    </location>
</feature>
<dbReference type="AlphaFoldDB" id="B8BVB7"/>
<dbReference type="InParanoid" id="B8BVB7"/>
<accession>B8BVB7</accession>
<organism evidence="4 5">
    <name type="scientific">Thalassiosira pseudonana</name>
    <name type="common">Marine diatom</name>
    <name type="synonym">Cyclotella nana</name>
    <dbReference type="NCBI Taxonomy" id="35128"/>
    <lineage>
        <taxon>Eukaryota</taxon>
        <taxon>Sar</taxon>
        <taxon>Stramenopiles</taxon>
        <taxon>Ochrophyta</taxon>
        <taxon>Bacillariophyta</taxon>
        <taxon>Coscinodiscophyceae</taxon>
        <taxon>Thalassiosirophycidae</taxon>
        <taxon>Thalassiosirales</taxon>
        <taxon>Thalassiosiraceae</taxon>
        <taxon>Thalassiosira</taxon>
    </lineage>
</organism>